<dbReference type="OrthoDB" id="301040at2759"/>
<gene>
    <name evidence="5" type="ORF">KP509_03G098200</name>
</gene>
<evidence type="ECO:0000313" key="6">
    <source>
        <dbReference type="Proteomes" id="UP000825935"/>
    </source>
</evidence>
<dbReference type="InterPro" id="IPR036770">
    <property type="entry name" value="Ankyrin_rpt-contain_sf"/>
</dbReference>
<evidence type="ECO:0000256" key="3">
    <source>
        <dbReference type="PROSITE-ProRule" id="PRU00023"/>
    </source>
</evidence>
<keyword evidence="1" id="KW-0677">Repeat</keyword>
<dbReference type="PANTHER" id="PTHR24198:SF165">
    <property type="entry name" value="ANKYRIN REPEAT-CONTAINING PROTEIN-RELATED"/>
    <property type="match status" value="1"/>
</dbReference>
<keyword evidence="6" id="KW-1185">Reference proteome</keyword>
<keyword evidence="2 3" id="KW-0040">ANK repeat</keyword>
<evidence type="ECO:0000256" key="4">
    <source>
        <dbReference type="SAM" id="Phobius"/>
    </source>
</evidence>
<evidence type="ECO:0008006" key="7">
    <source>
        <dbReference type="Google" id="ProtNLM"/>
    </source>
</evidence>
<accession>A0A8T2VAG6</accession>
<dbReference type="Pfam" id="PF12796">
    <property type="entry name" value="Ank_2"/>
    <property type="match status" value="2"/>
</dbReference>
<evidence type="ECO:0000313" key="5">
    <source>
        <dbReference type="EMBL" id="KAH7442665.1"/>
    </source>
</evidence>
<proteinExistence type="predicted"/>
<dbReference type="Gene3D" id="1.25.40.20">
    <property type="entry name" value="Ankyrin repeat-containing domain"/>
    <property type="match status" value="2"/>
</dbReference>
<dbReference type="EMBL" id="CM035408">
    <property type="protein sequence ID" value="KAH7442665.1"/>
    <property type="molecule type" value="Genomic_DNA"/>
</dbReference>
<sequence>MERDQRQGEGRAAADVDANEIQAMDDIQQGLLAAARNGETTTIKGILSELDDQTRRRYLLEGYPNRLPLHAAAAAGHKKVLEILIPPDPEHPKAVDSKTKKRQLTALHLAVIHGHKDVSRWLVQERHANIDLGEEGGLTALHLAMKFQRREVVQLLVSLKANPFILDSEGRFPISDCKSERMFQAFFSKFPTSTFSSIQVNASATDRYGRTILHYAAQCANSDVIANLLPEEHSNLYVKDTNGDSVFHIAAKYGNMELFKALDIASIDINPRFFPPEEFDNHLLKSPAMCALLHDQRKFFDELVRRGLAKITLSSIIKALILELKEKPKITDRLELLGRTLPTYLALYANKDFVFDFLLFNGLTLNQQDDKYCRTCLHWAIDDGRTDIVQKIMKNRKVEPWPGIEDRDGKTAQQLAFEKEDEIGQMITLLLNRKSSFKEHEERLNRDREVYVQALNAILVGAALIASVTFAGWLQVPYGSEFSSSAMRVYWAANSISFFTAVATMCVTKIGLIPTPGQYVGAMVNHLRVAILLDAFLLALSLAAVMLAFGAAGFAALRQAHIESSREQL</sequence>
<dbReference type="AlphaFoldDB" id="A0A8T2VAG6"/>
<evidence type="ECO:0000256" key="2">
    <source>
        <dbReference type="ARBA" id="ARBA00023043"/>
    </source>
</evidence>
<feature type="repeat" description="ANK" evidence="3">
    <location>
        <begin position="208"/>
        <end position="241"/>
    </location>
</feature>
<keyword evidence="4" id="KW-0472">Membrane</keyword>
<feature type="transmembrane region" description="Helical" evidence="4">
    <location>
        <begin position="530"/>
        <end position="557"/>
    </location>
</feature>
<keyword evidence="4" id="KW-1133">Transmembrane helix</keyword>
<organism evidence="5 6">
    <name type="scientific">Ceratopteris richardii</name>
    <name type="common">Triangle waterfern</name>
    <dbReference type="NCBI Taxonomy" id="49495"/>
    <lineage>
        <taxon>Eukaryota</taxon>
        <taxon>Viridiplantae</taxon>
        <taxon>Streptophyta</taxon>
        <taxon>Embryophyta</taxon>
        <taxon>Tracheophyta</taxon>
        <taxon>Polypodiopsida</taxon>
        <taxon>Polypodiidae</taxon>
        <taxon>Polypodiales</taxon>
        <taxon>Pteridineae</taxon>
        <taxon>Pteridaceae</taxon>
        <taxon>Parkerioideae</taxon>
        <taxon>Ceratopteris</taxon>
    </lineage>
</organism>
<feature type="repeat" description="ANK" evidence="3">
    <location>
        <begin position="136"/>
        <end position="168"/>
    </location>
</feature>
<feature type="transmembrane region" description="Helical" evidence="4">
    <location>
        <begin position="488"/>
        <end position="510"/>
    </location>
</feature>
<evidence type="ECO:0000256" key="1">
    <source>
        <dbReference type="ARBA" id="ARBA00022737"/>
    </source>
</evidence>
<dbReference type="InterPro" id="IPR002110">
    <property type="entry name" value="Ankyrin_rpt"/>
</dbReference>
<feature type="transmembrane region" description="Helical" evidence="4">
    <location>
        <begin position="454"/>
        <end position="476"/>
    </location>
</feature>
<dbReference type="SUPFAM" id="SSF48403">
    <property type="entry name" value="Ankyrin repeat"/>
    <property type="match status" value="1"/>
</dbReference>
<dbReference type="SMART" id="SM00248">
    <property type="entry name" value="ANK"/>
    <property type="match status" value="7"/>
</dbReference>
<keyword evidence="4" id="KW-0812">Transmembrane</keyword>
<dbReference type="Proteomes" id="UP000825935">
    <property type="component" value="Chromosome 3"/>
</dbReference>
<protein>
    <recommendedName>
        <fullName evidence="7">PGG domain-containing protein</fullName>
    </recommendedName>
</protein>
<reference evidence="5" key="1">
    <citation type="submission" date="2021-08" db="EMBL/GenBank/DDBJ databases">
        <title>WGS assembly of Ceratopteris richardii.</title>
        <authorList>
            <person name="Marchant D.B."/>
            <person name="Chen G."/>
            <person name="Jenkins J."/>
            <person name="Shu S."/>
            <person name="Leebens-Mack J."/>
            <person name="Grimwood J."/>
            <person name="Schmutz J."/>
            <person name="Soltis P."/>
            <person name="Soltis D."/>
            <person name="Chen Z.-H."/>
        </authorList>
    </citation>
    <scope>NUCLEOTIDE SEQUENCE</scope>
    <source>
        <strain evidence="5">Whitten #5841</strain>
        <tissue evidence="5">Leaf</tissue>
    </source>
</reference>
<comment type="caution">
    <text evidence="5">The sequence shown here is derived from an EMBL/GenBank/DDBJ whole genome shotgun (WGS) entry which is preliminary data.</text>
</comment>
<name>A0A8T2VAG6_CERRI</name>
<dbReference type="PROSITE" id="PS50088">
    <property type="entry name" value="ANK_REPEAT"/>
    <property type="match status" value="2"/>
</dbReference>
<dbReference type="PROSITE" id="PS50297">
    <property type="entry name" value="ANK_REP_REGION"/>
    <property type="match status" value="1"/>
</dbReference>
<dbReference type="PANTHER" id="PTHR24198">
    <property type="entry name" value="ANKYRIN REPEAT AND PROTEIN KINASE DOMAIN-CONTAINING PROTEIN"/>
    <property type="match status" value="1"/>
</dbReference>